<reference evidence="1 2" key="2">
    <citation type="submission" date="2020-03" db="EMBL/GenBank/DDBJ databases">
        <authorList>
            <person name="Ichikawa N."/>
            <person name="Kimura A."/>
            <person name="Kitahashi Y."/>
            <person name="Uohara A."/>
        </authorList>
    </citation>
    <scope>NUCLEOTIDE SEQUENCE [LARGE SCALE GENOMIC DNA]</scope>
    <source>
        <strain evidence="1 2">NBRC 108638</strain>
    </source>
</reference>
<evidence type="ECO:0000313" key="2">
    <source>
        <dbReference type="Proteomes" id="UP000482960"/>
    </source>
</evidence>
<reference evidence="1 2" key="1">
    <citation type="submission" date="2020-03" db="EMBL/GenBank/DDBJ databases">
        <title>Whole genome shotgun sequence of Phytohabitans rumicis NBRC 108638.</title>
        <authorList>
            <person name="Komaki H."/>
            <person name="Tamura T."/>
        </authorList>
    </citation>
    <scope>NUCLEOTIDE SEQUENCE [LARGE SCALE GENOMIC DNA]</scope>
    <source>
        <strain evidence="1 2">NBRC 108638</strain>
    </source>
</reference>
<evidence type="ECO:0000313" key="1">
    <source>
        <dbReference type="EMBL" id="GFJ94044.1"/>
    </source>
</evidence>
<proteinExistence type="predicted"/>
<gene>
    <name evidence="1" type="ORF">Prum_076860</name>
</gene>
<dbReference type="Proteomes" id="UP000482960">
    <property type="component" value="Unassembled WGS sequence"/>
</dbReference>
<accession>A0A6V8LCL0</accession>
<name>A0A6V8LCL0_9ACTN</name>
<comment type="caution">
    <text evidence="1">The sequence shown here is derived from an EMBL/GenBank/DDBJ whole genome shotgun (WGS) entry which is preliminary data.</text>
</comment>
<keyword evidence="2" id="KW-1185">Reference proteome</keyword>
<sequence>MAMHVHSAWYVFDGVAPEQVVFNGAPPALPGGDPTWMRVDSGYASLGRGWMAYEGLEAAWLSPRSDFTVAAYVLDDPGLSERMAGAVVGVAGPVAAANLSVAARWRPTAGHEIRTDFHQAYHADGVVLALRFQDPLGTHVVDLADPRPLYDAFGIPEARAVNGLTVRLADGIVNLFDDNQIFLTDVAPSAVPRIVTVVGTAFWEPRL</sequence>
<organism evidence="1 2">
    <name type="scientific">Phytohabitans rumicis</name>
    <dbReference type="NCBI Taxonomy" id="1076125"/>
    <lineage>
        <taxon>Bacteria</taxon>
        <taxon>Bacillati</taxon>
        <taxon>Actinomycetota</taxon>
        <taxon>Actinomycetes</taxon>
        <taxon>Micromonosporales</taxon>
        <taxon>Micromonosporaceae</taxon>
    </lineage>
</organism>
<dbReference type="EMBL" id="BLPG01000001">
    <property type="protein sequence ID" value="GFJ94044.1"/>
    <property type="molecule type" value="Genomic_DNA"/>
</dbReference>
<protein>
    <submittedName>
        <fullName evidence="1">Uncharacterized protein</fullName>
    </submittedName>
</protein>
<dbReference type="AlphaFoldDB" id="A0A6V8LCL0"/>